<evidence type="ECO:0000313" key="4">
    <source>
        <dbReference type="Proteomes" id="UP000011618"/>
    </source>
</evidence>
<feature type="domain" description="eCIS core" evidence="2">
    <location>
        <begin position="112"/>
        <end position="189"/>
    </location>
</feature>
<evidence type="ECO:0000259" key="2">
    <source>
        <dbReference type="Pfam" id="PF13699"/>
    </source>
</evidence>
<proteinExistence type="predicted"/>
<dbReference type="Pfam" id="PF13699">
    <property type="entry name" value="eCIS_core"/>
    <property type="match status" value="1"/>
</dbReference>
<gene>
    <name evidence="3" type="ORF">C487_07297</name>
</gene>
<evidence type="ECO:0000313" key="3">
    <source>
        <dbReference type="EMBL" id="ELY78749.1"/>
    </source>
</evidence>
<dbReference type="AlphaFoldDB" id="L9YX89"/>
<evidence type="ECO:0000256" key="1">
    <source>
        <dbReference type="SAM" id="MobiDB-lite"/>
    </source>
</evidence>
<feature type="compositionally biased region" description="Low complexity" evidence="1">
    <location>
        <begin position="44"/>
        <end position="53"/>
    </location>
</feature>
<dbReference type="PATRIC" id="fig|1227495.3.peg.1464"/>
<comment type="caution">
    <text evidence="3">The sequence shown here is derived from an EMBL/GenBank/DDBJ whole genome shotgun (WGS) entry which is preliminary data.</text>
</comment>
<accession>L9YX89</accession>
<dbReference type="RefSeq" id="WP_006185027.1">
    <property type="nucleotide sequence ID" value="NZ_AOII01000042.1"/>
</dbReference>
<organism evidence="3 4">
    <name type="scientific">Natrinema pallidum DSM 3751</name>
    <dbReference type="NCBI Taxonomy" id="1227495"/>
    <lineage>
        <taxon>Archaea</taxon>
        <taxon>Methanobacteriati</taxon>
        <taxon>Methanobacteriota</taxon>
        <taxon>Stenosarchaea group</taxon>
        <taxon>Halobacteria</taxon>
        <taxon>Halobacteriales</taxon>
        <taxon>Natrialbaceae</taxon>
        <taxon>Natrinema</taxon>
    </lineage>
</organism>
<dbReference type="EMBL" id="AOII01000042">
    <property type="protein sequence ID" value="ELY78749.1"/>
    <property type="molecule type" value="Genomic_DNA"/>
</dbReference>
<dbReference type="InterPro" id="IPR025295">
    <property type="entry name" value="eCIS_core_dom"/>
</dbReference>
<name>L9YX89_9EURY</name>
<sequence length="474" mass="52142">MREKQRRTRSSTSDADESAAETQSATRTADHSERDPRPLAEQSPAAHPAPAQPDTAVPEAATVPDGAAVPSPGDRARRKRERNIQRSLAGTDTSRDDVPEQVLAVIGSGGMPLDLSLRRPLEERMDADFSTVRIHTGGKAAEAAEAIDARAFTCGTDIVFNAGEYDPESPEGQHLLAHELAHVTQQRSGATISMMPQEGADLEIDLDPRLEREADEVADQALAGEEPLVVNRMGSDISIQRSKEGPNTKDITELLGENMGLSIDVSRNLSTSDAKTIKRFLDLQPLSEEDVTVITDIFGIEKESEVRKAEPRIRWIQKNHEKLTQILSGSEASQEERYPDWYDPPHDPDSLVLQFISSGDMNDDVEMLRAHGNDNQNGYWLIPPEEVGGLDPTEIDNVTAEELQNNLALPERPKYISTVTVPAETAMRISTIKPNFGQNGGWPQVELETRLSDDAYEITKTFEESSDEPRGKSP</sequence>
<feature type="compositionally biased region" description="Basic and acidic residues" evidence="1">
    <location>
        <begin position="28"/>
        <end position="38"/>
    </location>
</feature>
<protein>
    <recommendedName>
        <fullName evidence="2">eCIS core domain-containing protein</fullName>
    </recommendedName>
</protein>
<reference evidence="3 4" key="1">
    <citation type="journal article" date="2014" name="PLoS Genet.">
        <title>Phylogenetically driven sequencing of extremely halophilic archaea reveals strategies for static and dynamic osmo-response.</title>
        <authorList>
            <person name="Becker E.A."/>
            <person name="Seitzer P.M."/>
            <person name="Tritt A."/>
            <person name="Larsen D."/>
            <person name="Krusor M."/>
            <person name="Yao A.I."/>
            <person name="Wu D."/>
            <person name="Madern D."/>
            <person name="Eisen J.A."/>
            <person name="Darling A.E."/>
            <person name="Facciotti M.T."/>
        </authorList>
    </citation>
    <scope>NUCLEOTIDE SEQUENCE [LARGE SCALE GENOMIC DNA]</scope>
    <source>
        <strain evidence="3 4">DSM 3751</strain>
    </source>
</reference>
<feature type="region of interest" description="Disordered" evidence="1">
    <location>
        <begin position="1"/>
        <end position="96"/>
    </location>
</feature>
<dbReference type="eggNOG" id="arCOG10869">
    <property type="taxonomic scope" value="Archaea"/>
</dbReference>
<dbReference type="Proteomes" id="UP000011618">
    <property type="component" value="Unassembled WGS sequence"/>
</dbReference>